<evidence type="ECO:0000313" key="2">
    <source>
        <dbReference type="Proteomes" id="UP000737018"/>
    </source>
</evidence>
<gene>
    <name evidence="1" type="ORF">CMV_002364</name>
</gene>
<organism evidence="1 2">
    <name type="scientific">Castanea mollissima</name>
    <name type="common">Chinese chestnut</name>
    <dbReference type="NCBI Taxonomy" id="60419"/>
    <lineage>
        <taxon>Eukaryota</taxon>
        <taxon>Viridiplantae</taxon>
        <taxon>Streptophyta</taxon>
        <taxon>Embryophyta</taxon>
        <taxon>Tracheophyta</taxon>
        <taxon>Spermatophyta</taxon>
        <taxon>Magnoliopsida</taxon>
        <taxon>eudicotyledons</taxon>
        <taxon>Gunneridae</taxon>
        <taxon>Pentapetalae</taxon>
        <taxon>rosids</taxon>
        <taxon>fabids</taxon>
        <taxon>Fagales</taxon>
        <taxon>Fagaceae</taxon>
        <taxon>Castanea</taxon>
    </lineage>
</organism>
<name>A0A8J4RTR8_9ROSI</name>
<protein>
    <submittedName>
        <fullName evidence="1">Uncharacterized protein</fullName>
    </submittedName>
</protein>
<reference evidence="1" key="1">
    <citation type="submission" date="2020-03" db="EMBL/GenBank/DDBJ databases">
        <title>Castanea mollissima Vanexum genome sequencing.</title>
        <authorList>
            <person name="Staton M."/>
        </authorList>
    </citation>
    <scope>NUCLEOTIDE SEQUENCE</scope>
    <source>
        <tissue evidence="1">Leaf</tissue>
    </source>
</reference>
<dbReference type="AlphaFoldDB" id="A0A8J4RTR8"/>
<sequence>MFLPLSSRLSLHLPFETAHSPNYMDLPFPLQTQSRSSSQAALSPNRMDLPFSLQTQSRSSYSFADLVRKDECQLKIVKMGGTTAAGISWRLVEQPRNMLVPQIEFLKFYCKTLFLLSSGRSMFLGCSAGLHGIPVVVAPSIFTVPGIP</sequence>
<dbReference type="Proteomes" id="UP000737018">
    <property type="component" value="Unassembled WGS sequence"/>
</dbReference>
<proteinExistence type="predicted"/>
<keyword evidence="2" id="KW-1185">Reference proteome</keyword>
<comment type="caution">
    <text evidence="1">The sequence shown here is derived from an EMBL/GenBank/DDBJ whole genome shotgun (WGS) entry which is preliminary data.</text>
</comment>
<dbReference type="EMBL" id="JRKL02000168">
    <property type="protein sequence ID" value="KAF3974289.1"/>
    <property type="molecule type" value="Genomic_DNA"/>
</dbReference>
<evidence type="ECO:0000313" key="1">
    <source>
        <dbReference type="EMBL" id="KAF3974289.1"/>
    </source>
</evidence>
<accession>A0A8J4RTR8</accession>